<keyword evidence="8" id="KW-0676">Redox-active center</keyword>
<dbReference type="PANTHER" id="PTHR43014">
    <property type="entry name" value="MERCURIC REDUCTASE"/>
    <property type="match status" value="1"/>
</dbReference>
<evidence type="ECO:0000256" key="3">
    <source>
        <dbReference type="ARBA" id="ARBA00022630"/>
    </source>
</evidence>
<reference evidence="10 11" key="1">
    <citation type="journal article" date="2015" name="G3 (Bethesda)">
        <title>Insights into Ongoing Evolution of the Hexachlorocyclohexane Catabolic Pathway from Comparative Genomics of Ten Sphingomonadaceae Strains.</title>
        <authorList>
            <person name="Pearce S.L."/>
            <person name="Oakeshott J.G."/>
            <person name="Pandey G."/>
        </authorList>
    </citation>
    <scope>NUCLEOTIDE SEQUENCE [LARGE SCALE GENOMIC DNA]</scope>
    <source>
        <strain evidence="10 11">LL02</strain>
    </source>
</reference>
<keyword evidence="4" id="KW-0274">FAD</keyword>
<dbReference type="PANTHER" id="PTHR43014:SF4">
    <property type="entry name" value="PYRIDINE NUCLEOTIDE-DISULFIDE OXIDOREDUCTASE RCLA-RELATED"/>
    <property type="match status" value="1"/>
</dbReference>
<dbReference type="EMBL" id="JACU01000012">
    <property type="protein sequence ID" value="KMS51505.1"/>
    <property type="molecule type" value="Genomic_DNA"/>
</dbReference>
<sequence length="147" mass="15232">MNDCCNRPGQEGFDVAVIGAGSAGFSAAIAAADLGAKVALVGHGTIGGTCVNVGCVPSKTLIRAAEAVHGGLAAARFPGLGGAVQMDDWSVLAASKDDLVTTLRQKTYGPPRPQEFLFDWQLTGLHQRIRHNGWAVAKMESRTSLAS</sequence>
<comment type="caution">
    <text evidence="10">The sequence shown here is derived from an EMBL/GenBank/DDBJ whole genome shotgun (WGS) entry which is preliminary data.</text>
</comment>
<dbReference type="AlphaFoldDB" id="A0A0J8A867"/>
<dbReference type="PRINTS" id="PR00411">
    <property type="entry name" value="PNDRDTASEI"/>
</dbReference>
<evidence type="ECO:0000313" key="11">
    <source>
        <dbReference type="Proteomes" id="UP000052268"/>
    </source>
</evidence>
<dbReference type="InterPro" id="IPR023753">
    <property type="entry name" value="FAD/NAD-binding_dom"/>
</dbReference>
<comment type="cofactor">
    <cofactor evidence="1">
        <name>FAD</name>
        <dbReference type="ChEBI" id="CHEBI:57692"/>
    </cofactor>
</comment>
<evidence type="ECO:0000256" key="1">
    <source>
        <dbReference type="ARBA" id="ARBA00001974"/>
    </source>
</evidence>
<organism evidence="10 11">
    <name type="scientific">Novosphingobium barchaimii LL02</name>
    <dbReference type="NCBI Taxonomy" id="1114963"/>
    <lineage>
        <taxon>Bacteria</taxon>
        <taxon>Pseudomonadati</taxon>
        <taxon>Pseudomonadota</taxon>
        <taxon>Alphaproteobacteria</taxon>
        <taxon>Sphingomonadales</taxon>
        <taxon>Sphingomonadaceae</taxon>
        <taxon>Novosphingobium</taxon>
    </lineage>
</organism>
<dbReference type="Pfam" id="PF07992">
    <property type="entry name" value="Pyr_redox_2"/>
    <property type="match status" value="1"/>
</dbReference>
<evidence type="ECO:0000313" key="10">
    <source>
        <dbReference type="EMBL" id="KMS51505.1"/>
    </source>
</evidence>
<evidence type="ECO:0000256" key="4">
    <source>
        <dbReference type="ARBA" id="ARBA00022827"/>
    </source>
</evidence>
<name>A0A0J8A867_9SPHN</name>
<dbReference type="Gene3D" id="3.50.50.60">
    <property type="entry name" value="FAD/NAD(P)-binding domain"/>
    <property type="match status" value="1"/>
</dbReference>
<feature type="domain" description="FAD/NAD(P)-binding" evidence="9">
    <location>
        <begin position="13"/>
        <end position="70"/>
    </location>
</feature>
<dbReference type="Proteomes" id="UP000052268">
    <property type="component" value="Unassembled WGS sequence"/>
</dbReference>
<dbReference type="GO" id="GO:0050660">
    <property type="term" value="F:flavin adenine dinucleotide binding"/>
    <property type="evidence" value="ECO:0007669"/>
    <property type="project" value="TreeGrafter"/>
</dbReference>
<evidence type="ECO:0000256" key="8">
    <source>
        <dbReference type="ARBA" id="ARBA00023284"/>
    </source>
</evidence>
<dbReference type="GO" id="GO:0003955">
    <property type="term" value="F:NAD(P)H dehydrogenase (quinone) activity"/>
    <property type="evidence" value="ECO:0007669"/>
    <property type="project" value="TreeGrafter"/>
</dbReference>
<protein>
    <recommendedName>
        <fullName evidence="9">FAD/NAD(P)-binding domain-containing protein</fullName>
    </recommendedName>
</protein>
<evidence type="ECO:0000256" key="7">
    <source>
        <dbReference type="ARBA" id="ARBA00023157"/>
    </source>
</evidence>
<dbReference type="SUPFAM" id="SSF51905">
    <property type="entry name" value="FAD/NAD(P)-binding domain"/>
    <property type="match status" value="1"/>
</dbReference>
<evidence type="ECO:0000259" key="9">
    <source>
        <dbReference type="Pfam" id="PF07992"/>
    </source>
</evidence>
<dbReference type="InterPro" id="IPR036188">
    <property type="entry name" value="FAD/NAD-bd_sf"/>
</dbReference>
<evidence type="ECO:0000256" key="6">
    <source>
        <dbReference type="ARBA" id="ARBA00023002"/>
    </source>
</evidence>
<dbReference type="PATRIC" id="fig|1114963.3.peg.4537"/>
<dbReference type="InterPro" id="IPR012999">
    <property type="entry name" value="Pyr_OxRdtase_I_AS"/>
</dbReference>
<keyword evidence="3" id="KW-0285">Flavoprotein</keyword>
<keyword evidence="11" id="KW-1185">Reference proteome</keyword>
<evidence type="ECO:0000256" key="2">
    <source>
        <dbReference type="ARBA" id="ARBA00007532"/>
    </source>
</evidence>
<dbReference type="PROSITE" id="PS00076">
    <property type="entry name" value="PYRIDINE_REDOX_1"/>
    <property type="match status" value="1"/>
</dbReference>
<keyword evidence="5" id="KW-0521">NADP</keyword>
<dbReference type="GO" id="GO:0016668">
    <property type="term" value="F:oxidoreductase activity, acting on a sulfur group of donors, NAD(P) as acceptor"/>
    <property type="evidence" value="ECO:0007669"/>
    <property type="project" value="InterPro"/>
</dbReference>
<accession>A0A0J8A867</accession>
<proteinExistence type="inferred from homology"/>
<gene>
    <name evidence="10" type="ORF">V474_04515</name>
</gene>
<keyword evidence="7" id="KW-1015">Disulfide bond</keyword>
<keyword evidence="6" id="KW-0560">Oxidoreductase</keyword>
<evidence type="ECO:0000256" key="5">
    <source>
        <dbReference type="ARBA" id="ARBA00022857"/>
    </source>
</evidence>
<comment type="similarity">
    <text evidence="2">Belongs to the class-I pyridine nucleotide-disulfide oxidoreductase family.</text>
</comment>